<organism evidence="2 3">
    <name type="scientific">Winogradskya consettensis</name>
    <dbReference type="NCBI Taxonomy" id="113560"/>
    <lineage>
        <taxon>Bacteria</taxon>
        <taxon>Bacillati</taxon>
        <taxon>Actinomycetota</taxon>
        <taxon>Actinomycetes</taxon>
        <taxon>Micromonosporales</taxon>
        <taxon>Micromonosporaceae</taxon>
        <taxon>Winogradskya</taxon>
    </lineage>
</organism>
<evidence type="ECO:0000256" key="1">
    <source>
        <dbReference type="SAM" id="MobiDB-lite"/>
    </source>
</evidence>
<sequence>MSIWSKLRSKRQARLDEVRRDATLKAAAQGATPEQARRAGDRAASRGNTNAAITSAISS</sequence>
<reference evidence="2" key="1">
    <citation type="submission" date="2021-03" db="EMBL/GenBank/DDBJ databases">
        <title>Whole genome shotgun sequence of Actinoplanes consettensis NBRC 14913.</title>
        <authorList>
            <person name="Komaki H."/>
            <person name="Tamura T."/>
        </authorList>
    </citation>
    <scope>NUCLEOTIDE SEQUENCE</scope>
    <source>
        <strain evidence="2">NBRC 14913</strain>
    </source>
</reference>
<dbReference type="EMBL" id="BOQP01000051">
    <property type="protein sequence ID" value="GIM82353.1"/>
    <property type="molecule type" value="Genomic_DNA"/>
</dbReference>
<dbReference type="AlphaFoldDB" id="A0A919VZP7"/>
<keyword evidence="3" id="KW-1185">Reference proteome</keyword>
<protein>
    <submittedName>
        <fullName evidence="2">Uncharacterized protein</fullName>
    </submittedName>
</protein>
<feature type="compositionally biased region" description="Polar residues" evidence="1">
    <location>
        <begin position="48"/>
        <end position="59"/>
    </location>
</feature>
<name>A0A919VZP7_9ACTN</name>
<dbReference type="Proteomes" id="UP000680865">
    <property type="component" value="Unassembled WGS sequence"/>
</dbReference>
<comment type="caution">
    <text evidence="2">The sequence shown here is derived from an EMBL/GenBank/DDBJ whole genome shotgun (WGS) entry which is preliminary data.</text>
</comment>
<feature type="compositionally biased region" description="Basic and acidic residues" evidence="1">
    <location>
        <begin position="35"/>
        <end position="44"/>
    </location>
</feature>
<accession>A0A919VZP7</accession>
<gene>
    <name evidence="2" type="ORF">Aco04nite_81080</name>
</gene>
<feature type="region of interest" description="Disordered" evidence="1">
    <location>
        <begin position="24"/>
        <end position="59"/>
    </location>
</feature>
<dbReference type="RefSeq" id="WP_213002490.1">
    <property type="nucleotide sequence ID" value="NZ_BAAATW010000002.1"/>
</dbReference>
<evidence type="ECO:0000313" key="2">
    <source>
        <dbReference type="EMBL" id="GIM82353.1"/>
    </source>
</evidence>
<proteinExistence type="predicted"/>
<evidence type="ECO:0000313" key="3">
    <source>
        <dbReference type="Proteomes" id="UP000680865"/>
    </source>
</evidence>